<keyword evidence="5" id="KW-1185">Reference proteome</keyword>
<name>A0A250VA39_STROL</name>
<dbReference type="SUPFAM" id="SSF54909">
    <property type="entry name" value="Dimeric alpha+beta barrel"/>
    <property type="match status" value="1"/>
</dbReference>
<comment type="similarity">
    <text evidence="1">Belongs to the YciI family.</text>
</comment>
<dbReference type="InterPro" id="IPR005545">
    <property type="entry name" value="YCII"/>
</dbReference>
<dbReference type="Gene3D" id="3.30.70.1060">
    <property type="entry name" value="Dimeric alpha+beta barrel"/>
    <property type="match status" value="1"/>
</dbReference>
<dbReference type="InterPro" id="IPR011008">
    <property type="entry name" value="Dimeric_a/b-barrel"/>
</dbReference>
<dbReference type="RefSeq" id="WP_067368225.1">
    <property type="nucleotide sequence ID" value="NZ_BDQI01000004.1"/>
</dbReference>
<accession>A0A250VA39</accession>
<dbReference type="PANTHER" id="PTHR35174">
    <property type="entry name" value="BLL7171 PROTEIN-RELATED"/>
    <property type="match status" value="1"/>
</dbReference>
<evidence type="ECO:0000256" key="1">
    <source>
        <dbReference type="ARBA" id="ARBA00007689"/>
    </source>
</evidence>
<proteinExistence type="inferred from homology"/>
<feature type="region of interest" description="Disordered" evidence="2">
    <location>
        <begin position="59"/>
        <end position="78"/>
    </location>
</feature>
<evidence type="ECO:0000259" key="3">
    <source>
        <dbReference type="Pfam" id="PF03795"/>
    </source>
</evidence>
<dbReference type="AlphaFoldDB" id="A0A250VA39"/>
<evidence type="ECO:0000256" key="2">
    <source>
        <dbReference type="SAM" id="MobiDB-lite"/>
    </source>
</evidence>
<dbReference type="PANTHER" id="PTHR35174:SF3">
    <property type="entry name" value="BLL7171 PROTEIN"/>
    <property type="match status" value="1"/>
</dbReference>
<gene>
    <name evidence="4" type="ORF">SO3561_02537</name>
</gene>
<reference evidence="5" key="1">
    <citation type="submission" date="2017-05" db="EMBL/GenBank/DDBJ databases">
        <title>Streptomyces olivochromogenes NBRC 3561 whole genome shotgun sequence.</title>
        <authorList>
            <person name="Dohra H."/>
            <person name="Kodani S."/>
        </authorList>
    </citation>
    <scope>NUCLEOTIDE SEQUENCE [LARGE SCALE GENOMIC DNA]</scope>
    <source>
        <strain evidence="5">NBRC 3561</strain>
    </source>
</reference>
<evidence type="ECO:0000313" key="5">
    <source>
        <dbReference type="Proteomes" id="UP000217446"/>
    </source>
</evidence>
<dbReference type="EMBL" id="BDQI01000004">
    <property type="protein sequence ID" value="GAX51038.1"/>
    <property type="molecule type" value="Genomic_DNA"/>
</dbReference>
<dbReference type="Pfam" id="PF03795">
    <property type="entry name" value="YCII"/>
    <property type="match status" value="1"/>
</dbReference>
<feature type="domain" description="YCII-related" evidence="3">
    <location>
        <begin position="1"/>
        <end position="113"/>
    </location>
</feature>
<evidence type="ECO:0000313" key="4">
    <source>
        <dbReference type="EMBL" id="GAX51038.1"/>
    </source>
</evidence>
<organism evidence="4 5">
    <name type="scientific">Streptomyces olivochromogenes</name>
    <dbReference type="NCBI Taxonomy" id="1963"/>
    <lineage>
        <taxon>Bacteria</taxon>
        <taxon>Bacillati</taxon>
        <taxon>Actinomycetota</taxon>
        <taxon>Actinomycetes</taxon>
        <taxon>Kitasatosporales</taxon>
        <taxon>Streptomycetaceae</taxon>
        <taxon>Streptomyces</taxon>
    </lineage>
</organism>
<dbReference type="STRING" id="1963.AQJ27_15675"/>
<dbReference type="Proteomes" id="UP000217446">
    <property type="component" value="Unassembled WGS sequence"/>
</dbReference>
<comment type="caution">
    <text evidence="4">The sequence shown here is derived from an EMBL/GenBank/DDBJ whole genome shotgun (WGS) entry which is preliminary data.</text>
</comment>
<protein>
    <recommendedName>
        <fullName evidence="3">YCII-related domain-containing protein</fullName>
    </recommendedName>
</protein>
<sequence>MKYALVIFETDESRHRIRTDRAAHRAAYETWIGKMAAAGKLISGDALDTGSASATTVRKTTEAAPATVTDGPAHPGEETLGGWFVIDVADREEAVELAEGLGTLETIEIRPVLEGA</sequence>